<evidence type="ECO:0000313" key="6">
    <source>
        <dbReference type="Proteomes" id="UP000069697"/>
    </source>
</evidence>
<dbReference type="InterPro" id="IPR000914">
    <property type="entry name" value="SBP_5_dom"/>
</dbReference>
<feature type="domain" description="Transcriptional regulator SgrR N-terminal HTH" evidence="4">
    <location>
        <begin position="7"/>
        <end position="117"/>
    </location>
</feature>
<dbReference type="PANTHER" id="PTHR30290:SF72">
    <property type="entry name" value="HTH-TYPE TRANSCRIPTIONAL REGULATOR SGRR"/>
    <property type="match status" value="1"/>
</dbReference>
<dbReference type="PANTHER" id="PTHR30290">
    <property type="entry name" value="PERIPLASMIC BINDING COMPONENT OF ABC TRANSPORTER"/>
    <property type="match status" value="1"/>
</dbReference>
<proteinExistence type="predicted"/>
<dbReference type="Gene3D" id="3.40.190.10">
    <property type="entry name" value="Periplasmic binding protein-like II"/>
    <property type="match status" value="1"/>
</dbReference>
<accession>A0A124DX76</accession>
<reference evidence="5 6" key="1">
    <citation type="journal article" date="2016" name="Genome Announc.">
        <title>Draft Genome Sequence of Paenibacillus amylolyticus Heshi-A3, Isolated from Fermented Rice Bran in a Japanese Fermented Seafood Dish.</title>
        <authorList>
            <person name="Akuzawa S."/>
            <person name="Nagaoka J."/>
            <person name="Kanekatsu M."/>
            <person name="Kubota E."/>
            <person name="Ohtake R."/>
            <person name="Suzuki T."/>
            <person name="Kanesaki Y."/>
        </authorList>
    </citation>
    <scope>NUCLEOTIDE SEQUENCE [LARGE SCALE GENOMIC DNA]</scope>
    <source>
        <strain evidence="5 6">Heshi-A3</strain>
    </source>
</reference>
<dbReference type="RefSeq" id="WP_062833102.1">
    <property type="nucleotide sequence ID" value="NZ_BCNV01000001.1"/>
</dbReference>
<dbReference type="GO" id="GO:0015833">
    <property type="term" value="P:peptide transport"/>
    <property type="evidence" value="ECO:0007669"/>
    <property type="project" value="TreeGrafter"/>
</dbReference>
<dbReference type="Gene3D" id="3.10.105.10">
    <property type="entry name" value="Dipeptide-binding Protein, Domain 3"/>
    <property type="match status" value="1"/>
</dbReference>
<dbReference type="InterPro" id="IPR039424">
    <property type="entry name" value="SBP_5"/>
</dbReference>
<keyword evidence="1" id="KW-0238">DNA-binding</keyword>
<dbReference type="Pfam" id="PF00496">
    <property type="entry name" value="SBP_bac_5"/>
    <property type="match status" value="1"/>
</dbReference>
<evidence type="ECO:0000313" key="5">
    <source>
        <dbReference type="EMBL" id="GAS80178.1"/>
    </source>
</evidence>
<evidence type="ECO:0000256" key="1">
    <source>
        <dbReference type="ARBA" id="ARBA00023125"/>
    </source>
</evidence>
<organism evidence="5 6">
    <name type="scientific">Paenibacillus amylolyticus</name>
    <dbReference type="NCBI Taxonomy" id="1451"/>
    <lineage>
        <taxon>Bacteria</taxon>
        <taxon>Bacillati</taxon>
        <taxon>Bacillota</taxon>
        <taxon>Bacilli</taxon>
        <taxon>Bacillales</taxon>
        <taxon>Paenibacillaceae</taxon>
        <taxon>Paenibacillus</taxon>
    </lineage>
</organism>
<evidence type="ECO:0000259" key="3">
    <source>
        <dbReference type="Pfam" id="PF00496"/>
    </source>
</evidence>
<dbReference type="SUPFAM" id="SSF53850">
    <property type="entry name" value="Periplasmic binding protein-like II"/>
    <property type="match status" value="1"/>
</dbReference>
<evidence type="ECO:0000256" key="2">
    <source>
        <dbReference type="SAM" id="MobiDB-lite"/>
    </source>
</evidence>
<reference evidence="6" key="2">
    <citation type="submission" date="2016-01" db="EMBL/GenBank/DDBJ databases">
        <title>Draft Genome Sequence of Paenibacillus amylolyticus Heshi-A3 that Was Isolated from Fermented Rice Bran with Aging Salted Mackerel, Which Was Named Heshiko as Traditional Fermented Seafood in Japan.</title>
        <authorList>
            <person name="Akuzawa S."/>
            <person name="Nakagawa J."/>
            <person name="Kanekatsu T."/>
            <person name="Kubota E."/>
            <person name="Ohtake R."/>
            <person name="Suzuki T."/>
            <person name="Kanesaki Y."/>
        </authorList>
    </citation>
    <scope>NUCLEOTIDE SEQUENCE [LARGE SCALE GENOMIC DNA]</scope>
    <source>
        <strain evidence="6">Heshi-A3</strain>
    </source>
</reference>
<evidence type="ECO:0000259" key="4">
    <source>
        <dbReference type="Pfam" id="PF12793"/>
    </source>
</evidence>
<feature type="region of interest" description="Disordered" evidence="2">
    <location>
        <begin position="403"/>
        <end position="428"/>
    </location>
</feature>
<dbReference type="GO" id="GO:0003677">
    <property type="term" value="F:DNA binding"/>
    <property type="evidence" value="ECO:0007669"/>
    <property type="project" value="UniProtKB-KW"/>
</dbReference>
<name>A0A124DX76_PAEAM</name>
<comment type="caution">
    <text evidence="5">The sequence shown here is derived from an EMBL/GenBank/DDBJ whole genome shotgun (WGS) entry which is preliminary data.</text>
</comment>
<dbReference type="GO" id="GO:1904680">
    <property type="term" value="F:peptide transmembrane transporter activity"/>
    <property type="evidence" value="ECO:0007669"/>
    <property type="project" value="TreeGrafter"/>
</dbReference>
<gene>
    <name evidence="5" type="ORF">PAHA3_0242</name>
</gene>
<dbReference type="Proteomes" id="UP000069697">
    <property type="component" value="Unassembled WGS sequence"/>
</dbReference>
<dbReference type="AlphaFoldDB" id="A0A124DX76"/>
<dbReference type="InterPro" id="IPR025370">
    <property type="entry name" value="SgrR_HTH_N"/>
</dbReference>
<dbReference type="EMBL" id="BCNV01000001">
    <property type="protein sequence ID" value="GAS80178.1"/>
    <property type="molecule type" value="Genomic_DNA"/>
</dbReference>
<dbReference type="Pfam" id="PF12793">
    <property type="entry name" value="SgrR_N"/>
    <property type="match status" value="1"/>
</dbReference>
<feature type="domain" description="Solute-binding protein family 5" evidence="3">
    <location>
        <begin position="175"/>
        <end position="479"/>
    </location>
</feature>
<protein>
    <submittedName>
        <fullName evidence="5">Oligopeptide ABC transporter, periplasmic oligopeptide-binding protein, OppA</fullName>
    </submittedName>
</protein>
<sequence length="626" mass="72633">MDVSEHYIQLRLNFLHVHDEQEIHTTVGELAHHLCCTMRNMNLIMNKFKENGWVMWNPQRGRGKKSILVFCVPLLHVVRERYDHLLNGNRIEDAYELVSTLPITMREHLMQQMQHQFGLRSNEGARGRVDTLRIPQNTPFKTLDPTQTAMWGEVFIIAEVFDRLVRYNAERQVCEPSLAMAWESHADGREWTFYLHKGIPFHHGKILDAEDVKFTFNRIISDRSNPCRPLFGSIESIEAYDQLTVRFVLNKPNFMFPDLMSSMCASILPRDVEMNPLHPIGTGPYRLTRHDSKLLVLEVFNAYFRGRAYVDRVEVWQLPHSAKAESIIKHDLFPDAQPRAVQHEMQGGVYMTFNMQKEGPQHDVNFRRAVQQLLNAHELSEALGSTNTQAAYSLIRGRVQKQHLTERPDQGVPWKQQSKQPDGSAKPVLSVESSLARASALLRRSSYHGQMLSLWVEEGEKMEADMIWFAERCEQIGLHICIIPGDPVHAVYQDGFRDCDLIYTGEVFDDHVVLSLVTMYTFQNTLFLIAMNDYWRHELEQECGHVVMIKEPAERLNRLIQLEDRLIQEALLLPTYSFKEEHAHHSSLRGYHVAGHGLPDLRRLWVKRRPGTAEEDTSYPVYIPLW</sequence>